<proteinExistence type="predicted"/>
<dbReference type="PATRIC" id="fig|1160705.3.peg.823"/>
<comment type="caution">
    <text evidence="2">The sequence shown here is derived from an EMBL/GenBank/DDBJ whole genome shotgun (WGS) entry which is preliminary data.</text>
</comment>
<dbReference type="AlphaFoldDB" id="L8PQB2"/>
<sequence length="38" mass="3837">MAGPPGVRARRSGVKGRGGPGRPAAGPWCQRGAEKPNP</sequence>
<evidence type="ECO:0000313" key="2">
    <source>
        <dbReference type="EMBL" id="ELS58198.1"/>
    </source>
</evidence>
<reference evidence="2 3" key="1">
    <citation type="journal article" date="2013" name="Genome Announc.">
        <title>Draft Genome Sequence of Streptomyces viridochromogenes Strain Tu57, Producer of Avilamycin.</title>
        <authorList>
            <person name="Gruning B.A."/>
            <person name="Erxleben A."/>
            <person name="Hahnlein A."/>
            <person name="Gunther S."/>
        </authorList>
    </citation>
    <scope>NUCLEOTIDE SEQUENCE [LARGE SCALE GENOMIC DNA]</scope>
    <source>
        <strain evidence="2 3">Tue57</strain>
    </source>
</reference>
<dbReference type="Proteomes" id="UP000011205">
    <property type="component" value="Unassembled WGS sequence"/>
</dbReference>
<name>L8PQB2_STRVR</name>
<evidence type="ECO:0000313" key="3">
    <source>
        <dbReference type="Proteomes" id="UP000011205"/>
    </source>
</evidence>
<feature type="region of interest" description="Disordered" evidence="1">
    <location>
        <begin position="1"/>
        <end position="38"/>
    </location>
</feature>
<evidence type="ECO:0000256" key="1">
    <source>
        <dbReference type="SAM" id="MobiDB-lite"/>
    </source>
</evidence>
<organism evidence="2 3">
    <name type="scientific">Streptomyces viridochromogenes Tue57</name>
    <dbReference type="NCBI Taxonomy" id="1160705"/>
    <lineage>
        <taxon>Bacteria</taxon>
        <taxon>Bacillati</taxon>
        <taxon>Actinomycetota</taxon>
        <taxon>Actinomycetes</taxon>
        <taxon>Kitasatosporales</taxon>
        <taxon>Streptomycetaceae</taxon>
        <taxon>Streptomyces</taxon>
    </lineage>
</organism>
<accession>L8PQB2</accession>
<dbReference type="EMBL" id="AMLP01000033">
    <property type="protein sequence ID" value="ELS58198.1"/>
    <property type="molecule type" value="Genomic_DNA"/>
</dbReference>
<protein>
    <submittedName>
        <fullName evidence="2">Uncharacterized protein</fullName>
    </submittedName>
</protein>
<gene>
    <name evidence="2" type="ORF">STVIR_0825</name>
</gene>